<proteinExistence type="predicted"/>
<keyword evidence="3" id="KW-1185">Reference proteome</keyword>
<accession>A0A1E7QL59</accession>
<evidence type="ECO:0000313" key="2">
    <source>
        <dbReference type="EMBL" id="OEY87173.1"/>
    </source>
</evidence>
<protein>
    <recommendedName>
        <fullName evidence="1">Transposase Helix-turn-helix domain-containing protein</fullName>
    </recommendedName>
</protein>
<dbReference type="Proteomes" id="UP000175679">
    <property type="component" value="Unassembled WGS sequence"/>
</dbReference>
<organism evidence="2 3">
    <name type="scientific">Wolbachia pipientis</name>
    <dbReference type="NCBI Taxonomy" id="955"/>
    <lineage>
        <taxon>Bacteria</taxon>
        <taxon>Pseudomonadati</taxon>
        <taxon>Pseudomonadota</taxon>
        <taxon>Alphaproteobacteria</taxon>
        <taxon>Rickettsiales</taxon>
        <taxon>Anaplasmataceae</taxon>
        <taxon>Wolbachieae</taxon>
        <taxon>Wolbachia</taxon>
    </lineage>
</organism>
<feature type="domain" description="Transposase Helix-turn-helix" evidence="1">
    <location>
        <begin position="21"/>
        <end position="66"/>
    </location>
</feature>
<dbReference type="EMBL" id="MJMG01000001">
    <property type="protein sequence ID" value="OEY87173.1"/>
    <property type="molecule type" value="Genomic_DNA"/>
</dbReference>
<dbReference type="InterPro" id="IPR027805">
    <property type="entry name" value="Transposase_HTH_dom"/>
</dbReference>
<dbReference type="AlphaFoldDB" id="A0A1E7QL59"/>
<sequence>MIEILDKEDRQKKARSGRKSKICIEDRLLMALEYIREYRTYFHIGQNYGVSESNCFKIIKWIEETLPKFCVTWKKRAVEESMKF</sequence>
<evidence type="ECO:0000313" key="3">
    <source>
        <dbReference type="Proteomes" id="UP000175679"/>
    </source>
</evidence>
<gene>
    <name evidence="2" type="ORF">BIY23_01710</name>
</gene>
<evidence type="ECO:0000259" key="1">
    <source>
        <dbReference type="Pfam" id="PF13613"/>
    </source>
</evidence>
<reference evidence="2 3" key="1">
    <citation type="submission" date="2016-09" db="EMBL/GenBank/DDBJ databases">
        <title>Genomic evidence for plant-parasitic nematodes as the earliest Wolbachia hosts.</title>
        <authorList>
            <person name="Brown A.M."/>
            <person name="Wasala S.K."/>
            <person name="Howe D.K."/>
            <person name="Peetz A.B."/>
            <person name="Zasada I.A."/>
            <person name="Denver D.R."/>
        </authorList>
    </citation>
    <scope>NUCLEOTIDE SEQUENCE [LARGE SCALE GENOMIC DNA]</scope>
    <source>
        <strain evidence="3">wPpe</strain>
    </source>
</reference>
<dbReference type="Pfam" id="PF13613">
    <property type="entry name" value="HTH_Tnp_4"/>
    <property type="match status" value="1"/>
</dbReference>
<name>A0A1E7QL59_WOLPI</name>
<comment type="caution">
    <text evidence="2">The sequence shown here is derived from an EMBL/GenBank/DDBJ whole genome shotgun (WGS) entry which is preliminary data.</text>
</comment>